<name>A0A6J5MV34_9CAUD</name>
<proteinExistence type="predicted"/>
<dbReference type="EMBL" id="LR796498">
    <property type="protein sequence ID" value="CAB4148936.1"/>
    <property type="molecule type" value="Genomic_DNA"/>
</dbReference>
<reference evidence="2" key="1">
    <citation type="submission" date="2020-04" db="EMBL/GenBank/DDBJ databases">
        <authorList>
            <person name="Chiriac C."/>
            <person name="Salcher M."/>
            <person name="Ghai R."/>
            <person name="Kavagutti S V."/>
        </authorList>
    </citation>
    <scope>NUCLEOTIDE SEQUENCE</scope>
</reference>
<evidence type="ECO:0000256" key="1">
    <source>
        <dbReference type="SAM" id="Coils"/>
    </source>
</evidence>
<organism evidence="2">
    <name type="scientific">uncultured Caudovirales phage</name>
    <dbReference type="NCBI Taxonomy" id="2100421"/>
    <lineage>
        <taxon>Viruses</taxon>
        <taxon>Duplodnaviria</taxon>
        <taxon>Heunggongvirae</taxon>
        <taxon>Uroviricota</taxon>
        <taxon>Caudoviricetes</taxon>
        <taxon>Peduoviridae</taxon>
        <taxon>Maltschvirus</taxon>
        <taxon>Maltschvirus maltsch</taxon>
    </lineage>
</organism>
<sequence length="129" mass="14987">MSTYNHKRQYALSTLGQLLEARETNAQQNTLLIKLQQQLRETEQQLDAERRLNTILTNHINLYRETDSEMPNPNINEDIEFAQQQVDAGRQALTNPDIDPKVAERVKNAILFWQQKVDTLSKKTETPPQ</sequence>
<evidence type="ECO:0000313" key="2">
    <source>
        <dbReference type="EMBL" id="CAB4148936.1"/>
    </source>
</evidence>
<protein>
    <submittedName>
        <fullName evidence="2">Uncharacterized protein</fullName>
    </submittedName>
</protein>
<keyword evidence="1" id="KW-0175">Coiled coil</keyword>
<feature type="coiled-coil region" evidence="1">
    <location>
        <begin position="18"/>
        <end position="52"/>
    </location>
</feature>
<gene>
    <name evidence="2" type="ORF">UFOVP526_34</name>
</gene>
<accession>A0A6J5MV34</accession>